<organism evidence="18">
    <name type="scientific">Diacronema lutheri</name>
    <name type="common">Unicellular marine alga</name>
    <name type="synonym">Monochrysis lutheri</name>
    <dbReference type="NCBI Taxonomy" id="2081491"/>
    <lineage>
        <taxon>Eukaryota</taxon>
        <taxon>Haptista</taxon>
        <taxon>Haptophyta</taxon>
        <taxon>Pavlovophyceae</taxon>
        <taxon>Pavlovales</taxon>
        <taxon>Pavlovaceae</taxon>
        <taxon>Diacronema</taxon>
    </lineage>
</organism>
<evidence type="ECO:0000256" key="4">
    <source>
        <dbReference type="ARBA" id="ARBA00022598"/>
    </source>
</evidence>
<dbReference type="InterPro" id="IPR001882">
    <property type="entry name" value="Biotin_BS"/>
</dbReference>
<dbReference type="SUPFAM" id="SSF51230">
    <property type="entry name" value="Single hybrid motif"/>
    <property type="match status" value="1"/>
</dbReference>
<dbReference type="InterPro" id="IPR005481">
    <property type="entry name" value="BC-like_N"/>
</dbReference>
<keyword evidence="9" id="KW-0442">Lipid degradation</keyword>
<evidence type="ECO:0000256" key="9">
    <source>
        <dbReference type="ARBA" id="ARBA00022963"/>
    </source>
</evidence>
<dbReference type="EMBL" id="HBEB01005064">
    <property type="protein sequence ID" value="CAD8268973.1"/>
    <property type="molecule type" value="Transcribed_RNA"/>
</dbReference>
<reference evidence="18" key="1">
    <citation type="submission" date="2021-01" db="EMBL/GenBank/DDBJ databases">
        <authorList>
            <person name="Corre E."/>
            <person name="Pelletier E."/>
            <person name="Niang G."/>
            <person name="Scheremetjew M."/>
            <person name="Finn R."/>
            <person name="Kale V."/>
            <person name="Holt S."/>
            <person name="Cochrane G."/>
            <person name="Meng A."/>
            <person name="Brown T."/>
            <person name="Cohen L."/>
        </authorList>
    </citation>
    <scope>NUCLEOTIDE SEQUENCE</scope>
    <source>
        <strain evidence="18">RCC1537</strain>
    </source>
</reference>
<dbReference type="Pfam" id="PF00289">
    <property type="entry name" value="Biotin_carb_N"/>
    <property type="match status" value="1"/>
</dbReference>
<dbReference type="InterPro" id="IPR011054">
    <property type="entry name" value="Rudment_hybrid_motif"/>
</dbReference>
<dbReference type="InterPro" id="IPR005479">
    <property type="entry name" value="CPAse_ATP-bd"/>
</dbReference>
<dbReference type="Pfam" id="PF02785">
    <property type="entry name" value="Biotin_carb_C"/>
    <property type="match status" value="1"/>
</dbReference>
<evidence type="ECO:0000256" key="13">
    <source>
        <dbReference type="ARBA" id="ARBA00049495"/>
    </source>
</evidence>
<keyword evidence="8" id="KW-0460">Magnesium</keyword>
<evidence type="ECO:0000256" key="8">
    <source>
        <dbReference type="ARBA" id="ARBA00022842"/>
    </source>
</evidence>
<evidence type="ECO:0000256" key="7">
    <source>
        <dbReference type="ARBA" id="ARBA00022840"/>
    </source>
</evidence>
<sequence length="736" mass="79400">MIGLGATATTRVLRGSARVARGFARSASGPLDMAARPGVVRRAIKKILIANRGEISCRVSHTARKLGIKTVAIFSEADRHAKHVSMADESICVGPTLSSKSYLNVPNILQAIRDTGAEAVHPGYGFLSENSKFAAACEADGIEFIGPSVHAIEAMGDKIQSKLIARDAGVHCIPGFIGILDTQDEILRVANEIGYPVMIKASAGGGGKGMRIAYNDKEAVEGYRMSREEAKASFGDDRLFVEKFIEEPRHIEIQLIADKHGNIVYLPERECSIQRRNQKVLEEAPSPFITPEVRKRMGEQAVALAAKVGYHSAGTVEFLVDKHRQHYFLEMNTRLQVEHPVTELVSGLDLVEQMIRVAEGQPLAFTQDQVTIRGWALESRVYAEDPLRGFLPSTGRLEKYVEPTTEGVRLSLEETEPAVAASGLVRCDSGVREWADITMHYDPMISKLITHGADRAAAISLMRVALDTYVIDGLAHNVNFLREMMDHPRFLSGAIDTKLIEHEFISKGGYTGYKPSDSQQRDLLAVAGAVQWKLADLATAAHDAAPAALPLVLTLLGSSHRVTVSPGASPAVLDVAGADGWRRSLAVRQWGLGSSSVFRALAHADDGSRRALDVQVIDRGLLSAVFQYNGTKFTVGALSPEQAHLAQYMPEPVESSLANCLVSPMPGVLLSLAVAKGDKVVMGQELAVVEAMKMQNILRAPCDAVVSDLAKSPGDTLAVDDIILEFEAPEAAAASA</sequence>
<keyword evidence="11" id="KW-0464">Manganese</keyword>
<dbReference type="GO" id="GO:0004658">
    <property type="term" value="F:propionyl-CoA carboxylase activity"/>
    <property type="evidence" value="ECO:0007669"/>
    <property type="project" value="UniProtKB-EC"/>
</dbReference>
<dbReference type="FunFam" id="3.30.470.20:FF:000028">
    <property type="entry name" value="Methylcrotonoyl-CoA carboxylase subunit alpha, mitochondrial"/>
    <property type="match status" value="1"/>
</dbReference>
<dbReference type="AlphaFoldDB" id="A0A7R9YIT6"/>
<comment type="pathway">
    <text evidence="2">Metabolic intermediate metabolism; propanoyl-CoA degradation; succinyl-CoA from propanoyl-CoA: step 1/3.</text>
</comment>
<dbReference type="PROSITE" id="PS50975">
    <property type="entry name" value="ATP_GRASP"/>
    <property type="match status" value="1"/>
</dbReference>
<evidence type="ECO:0000259" key="16">
    <source>
        <dbReference type="PROSITE" id="PS50975"/>
    </source>
</evidence>
<gene>
    <name evidence="18" type="ORF">PLUT1463_LOCUS3287</name>
</gene>
<keyword evidence="10" id="KW-0443">Lipid metabolism</keyword>
<protein>
    <recommendedName>
        <fullName evidence="3">propionyl-CoA carboxylase</fullName>
        <ecNumber evidence="3">6.4.1.3</ecNumber>
    </recommendedName>
</protein>
<keyword evidence="5" id="KW-0479">Metal-binding</keyword>
<dbReference type="Pfam" id="PF18140">
    <property type="entry name" value="PCC_BT"/>
    <property type="match status" value="1"/>
</dbReference>
<dbReference type="Gene3D" id="3.30.470.20">
    <property type="entry name" value="ATP-grasp fold, B domain"/>
    <property type="match status" value="1"/>
</dbReference>
<dbReference type="UniPathway" id="UPA00945">
    <property type="reaction ID" value="UER00908"/>
</dbReference>
<dbReference type="Gene3D" id="2.40.50.100">
    <property type="match status" value="1"/>
</dbReference>
<dbReference type="Gene3D" id="3.30.700.30">
    <property type="match status" value="1"/>
</dbReference>
<evidence type="ECO:0000256" key="14">
    <source>
        <dbReference type="PROSITE-ProRule" id="PRU00409"/>
    </source>
</evidence>
<accession>A0A7R9YIT6</accession>
<dbReference type="PROSITE" id="PS50968">
    <property type="entry name" value="BIOTINYL_LIPOYL"/>
    <property type="match status" value="1"/>
</dbReference>
<dbReference type="PROSITE" id="PS50979">
    <property type="entry name" value="BC"/>
    <property type="match status" value="1"/>
</dbReference>
<feature type="domain" description="Biotin carboxylation" evidence="17">
    <location>
        <begin position="43"/>
        <end position="505"/>
    </location>
</feature>
<evidence type="ECO:0000256" key="6">
    <source>
        <dbReference type="ARBA" id="ARBA00022741"/>
    </source>
</evidence>
<evidence type="ECO:0000256" key="10">
    <source>
        <dbReference type="ARBA" id="ARBA00023098"/>
    </source>
</evidence>
<evidence type="ECO:0000256" key="11">
    <source>
        <dbReference type="ARBA" id="ARBA00023211"/>
    </source>
</evidence>
<dbReference type="InterPro" id="IPR016185">
    <property type="entry name" value="PreATP-grasp_dom_sf"/>
</dbReference>
<dbReference type="InterPro" id="IPR011053">
    <property type="entry name" value="Single_hybrid_motif"/>
</dbReference>
<evidence type="ECO:0000256" key="2">
    <source>
        <dbReference type="ARBA" id="ARBA00005060"/>
    </source>
</evidence>
<comment type="catalytic activity">
    <reaction evidence="13">
        <text>propanoyl-CoA + hydrogencarbonate + ATP = (S)-methylmalonyl-CoA + ADP + phosphate + H(+)</text>
        <dbReference type="Rhea" id="RHEA:23720"/>
        <dbReference type="ChEBI" id="CHEBI:15378"/>
        <dbReference type="ChEBI" id="CHEBI:17544"/>
        <dbReference type="ChEBI" id="CHEBI:30616"/>
        <dbReference type="ChEBI" id="CHEBI:43474"/>
        <dbReference type="ChEBI" id="CHEBI:57327"/>
        <dbReference type="ChEBI" id="CHEBI:57392"/>
        <dbReference type="ChEBI" id="CHEBI:456216"/>
        <dbReference type="EC" id="6.4.1.3"/>
    </reaction>
    <physiologicalReaction direction="left-to-right" evidence="13">
        <dbReference type="Rhea" id="RHEA:23721"/>
    </physiologicalReaction>
</comment>
<dbReference type="SMART" id="SM00878">
    <property type="entry name" value="Biotin_carb_C"/>
    <property type="match status" value="1"/>
</dbReference>
<evidence type="ECO:0000256" key="12">
    <source>
        <dbReference type="ARBA" id="ARBA00023267"/>
    </source>
</evidence>
<evidence type="ECO:0000256" key="1">
    <source>
        <dbReference type="ARBA" id="ARBA00001953"/>
    </source>
</evidence>
<evidence type="ECO:0000259" key="17">
    <source>
        <dbReference type="PROSITE" id="PS50979"/>
    </source>
</evidence>
<dbReference type="CDD" id="cd06850">
    <property type="entry name" value="biotinyl_domain"/>
    <property type="match status" value="1"/>
</dbReference>
<dbReference type="SUPFAM" id="SSF51246">
    <property type="entry name" value="Rudiment single hybrid motif"/>
    <property type="match status" value="1"/>
</dbReference>
<name>A0A7R9YIT6_DIALT</name>
<dbReference type="PROSITE" id="PS00866">
    <property type="entry name" value="CPSASE_1"/>
    <property type="match status" value="1"/>
</dbReference>
<dbReference type="GO" id="GO:0046872">
    <property type="term" value="F:metal ion binding"/>
    <property type="evidence" value="ECO:0007669"/>
    <property type="project" value="UniProtKB-KW"/>
</dbReference>
<keyword evidence="6 14" id="KW-0547">Nucleotide-binding</keyword>
<feature type="domain" description="Lipoyl-binding" evidence="15">
    <location>
        <begin position="650"/>
        <end position="727"/>
    </location>
</feature>
<evidence type="ECO:0000256" key="5">
    <source>
        <dbReference type="ARBA" id="ARBA00022723"/>
    </source>
</evidence>
<dbReference type="PANTHER" id="PTHR18866:SF33">
    <property type="entry name" value="METHYLCROTONOYL-COA CARBOXYLASE SUBUNIT ALPHA, MITOCHONDRIAL-RELATED"/>
    <property type="match status" value="1"/>
</dbReference>
<dbReference type="PROSITE" id="PS00867">
    <property type="entry name" value="CPSASE_2"/>
    <property type="match status" value="1"/>
</dbReference>
<dbReference type="GO" id="GO:0005739">
    <property type="term" value="C:mitochondrion"/>
    <property type="evidence" value="ECO:0007669"/>
    <property type="project" value="TreeGrafter"/>
</dbReference>
<dbReference type="GO" id="GO:0016042">
    <property type="term" value="P:lipid catabolic process"/>
    <property type="evidence" value="ECO:0007669"/>
    <property type="project" value="UniProtKB-KW"/>
</dbReference>
<dbReference type="PANTHER" id="PTHR18866">
    <property type="entry name" value="CARBOXYLASE:PYRUVATE/ACETYL-COA/PROPIONYL-COA CARBOXYLASE"/>
    <property type="match status" value="1"/>
</dbReference>
<dbReference type="SUPFAM" id="SSF52440">
    <property type="entry name" value="PreATP-grasp domain"/>
    <property type="match status" value="1"/>
</dbReference>
<dbReference type="PROSITE" id="PS00188">
    <property type="entry name" value="BIOTIN"/>
    <property type="match status" value="1"/>
</dbReference>
<dbReference type="Pfam" id="PF00364">
    <property type="entry name" value="Biotin_lipoyl"/>
    <property type="match status" value="1"/>
</dbReference>
<dbReference type="InterPro" id="IPR050856">
    <property type="entry name" value="Biotin_carboxylase_complex"/>
</dbReference>
<dbReference type="NCBIfam" id="NF006367">
    <property type="entry name" value="PRK08591.1"/>
    <property type="match status" value="1"/>
</dbReference>
<dbReference type="FunFam" id="3.40.50.20:FF:000010">
    <property type="entry name" value="Propionyl-CoA carboxylase subunit alpha"/>
    <property type="match status" value="1"/>
</dbReference>
<dbReference type="GO" id="GO:0005524">
    <property type="term" value="F:ATP binding"/>
    <property type="evidence" value="ECO:0007669"/>
    <property type="project" value="UniProtKB-UniRule"/>
</dbReference>
<dbReference type="FunFam" id="3.30.1490.20:FF:000003">
    <property type="entry name" value="acetyl-CoA carboxylase isoform X1"/>
    <property type="match status" value="1"/>
</dbReference>
<comment type="cofactor">
    <cofactor evidence="1">
        <name>biotin</name>
        <dbReference type="ChEBI" id="CHEBI:57586"/>
    </cofactor>
</comment>
<dbReference type="InterPro" id="IPR011761">
    <property type="entry name" value="ATP-grasp"/>
</dbReference>
<dbReference type="InterPro" id="IPR041265">
    <property type="entry name" value="PCC_BT"/>
</dbReference>
<keyword evidence="4" id="KW-0436">Ligase</keyword>
<feature type="domain" description="ATP-grasp" evidence="16">
    <location>
        <begin position="162"/>
        <end position="359"/>
    </location>
</feature>
<dbReference type="SUPFAM" id="SSF56059">
    <property type="entry name" value="Glutathione synthetase ATP-binding domain-like"/>
    <property type="match status" value="1"/>
</dbReference>
<proteinExistence type="predicted"/>
<evidence type="ECO:0000313" key="18">
    <source>
        <dbReference type="EMBL" id="CAD8268973.1"/>
    </source>
</evidence>
<evidence type="ECO:0000256" key="3">
    <source>
        <dbReference type="ARBA" id="ARBA00013050"/>
    </source>
</evidence>
<evidence type="ECO:0000259" key="15">
    <source>
        <dbReference type="PROSITE" id="PS50968"/>
    </source>
</evidence>
<dbReference type="InterPro" id="IPR005482">
    <property type="entry name" value="Biotin_COase_C"/>
</dbReference>
<dbReference type="InterPro" id="IPR000089">
    <property type="entry name" value="Biotin_lipoyl"/>
</dbReference>
<dbReference type="Pfam" id="PF02786">
    <property type="entry name" value="CPSase_L_D2"/>
    <property type="match status" value="1"/>
</dbReference>
<dbReference type="EC" id="6.4.1.3" evidence="3"/>
<keyword evidence="12" id="KW-0092">Biotin</keyword>
<keyword evidence="7 14" id="KW-0067">ATP-binding</keyword>
<dbReference type="InterPro" id="IPR011764">
    <property type="entry name" value="Biotin_carboxylation_dom"/>
</dbReference>